<dbReference type="EMBL" id="ML210185">
    <property type="protein sequence ID" value="TFK25508.1"/>
    <property type="molecule type" value="Genomic_DNA"/>
</dbReference>
<sequence>MAADSTAMTTMLISQQLPRDQDSLSLCLLSSSDFTPLAIISVWASCVSIKTIYLTFGVHLLASISLNRHSQSPIDAIIAFSEAQTIDAAELSYCTVPMAIDPVDSLYVQNAEANNVISLNHIGTHAHKPMDPRSCRWLGSLCRLAV</sequence>
<keyword evidence="1" id="KW-0812">Transmembrane</keyword>
<accession>A0A5C3LB47</accession>
<keyword evidence="1" id="KW-0472">Membrane</keyword>
<dbReference type="Proteomes" id="UP000307440">
    <property type="component" value="Unassembled WGS sequence"/>
</dbReference>
<protein>
    <submittedName>
        <fullName evidence="2">Uncharacterized protein</fullName>
    </submittedName>
</protein>
<proteinExistence type="predicted"/>
<gene>
    <name evidence="2" type="ORF">FA15DRAFT_350709</name>
</gene>
<evidence type="ECO:0000313" key="3">
    <source>
        <dbReference type="Proteomes" id="UP000307440"/>
    </source>
</evidence>
<keyword evidence="3" id="KW-1185">Reference proteome</keyword>
<evidence type="ECO:0000313" key="2">
    <source>
        <dbReference type="EMBL" id="TFK25508.1"/>
    </source>
</evidence>
<organism evidence="2 3">
    <name type="scientific">Coprinopsis marcescibilis</name>
    <name type="common">Agaric fungus</name>
    <name type="synonym">Psathyrella marcescibilis</name>
    <dbReference type="NCBI Taxonomy" id="230819"/>
    <lineage>
        <taxon>Eukaryota</taxon>
        <taxon>Fungi</taxon>
        <taxon>Dikarya</taxon>
        <taxon>Basidiomycota</taxon>
        <taxon>Agaricomycotina</taxon>
        <taxon>Agaricomycetes</taxon>
        <taxon>Agaricomycetidae</taxon>
        <taxon>Agaricales</taxon>
        <taxon>Agaricineae</taxon>
        <taxon>Psathyrellaceae</taxon>
        <taxon>Coprinopsis</taxon>
    </lineage>
</organism>
<evidence type="ECO:0000256" key="1">
    <source>
        <dbReference type="SAM" id="Phobius"/>
    </source>
</evidence>
<name>A0A5C3LB47_COPMA</name>
<feature type="transmembrane region" description="Helical" evidence="1">
    <location>
        <begin position="38"/>
        <end position="62"/>
    </location>
</feature>
<reference evidence="2 3" key="1">
    <citation type="journal article" date="2019" name="Nat. Ecol. Evol.">
        <title>Megaphylogeny resolves global patterns of mushroom evolution.</title>
        <authorList>
            <person name="Varga T."/>
            <person name="Krizsan K."/>
            <person name="Foldi C."/>
            <person name="Dima B."/>
            <person name="Sanchez-Garcia M."/>
            <person name="Sanchez-Ramirez S."/>
            <person name="Szollosi G.J."/>
            <person name="Szarkandi J.G."/>
            <person name="Papp V."/>
            <person name="Albert L."/>
            <person name="Andreopoulos W."/>
            <person name="Angelini C."/>
            <person name="Antonin V."/>
            <person name="Barry K.W."/>
            <person name="Bougher N.L."/>
            <person name="Buchanan P."/>
            <person name="Buyck B."/>
            <person name="Bense V."/>
            <person name="Catcheside P."/>
            <person name="Chovatia M."/>
            <person name="Cooper J."/>
            <person name="Damon W."/>
            <person name="Desjardin D."/>
            <person name="Finy P."/>
            <person name="Geml J."/>
            <person name="Haridas S."/>
            <person name="Hughes K."/>
            <person name="Justo A."/>
            <person name="Karasinski D."/>
            <person name="Kautmanova I."/>
            <person name="Kiss B."/>
            <person name="Kocsube S."/>
            <person name="Kotiranta H."/>
            <person name="LaButti K.M."/>
            <person name="Lechner B.E."/>
            <person name="Liimatainen K."/>
            <person name="Lipzen A."/>
            <person name="Lukacs Z."/>
            <person name="Mihaltcheva S."/>
            <person name="Morgado L.N."/>
            <person name="Niskanen T."/>
            <person name="Noordeloos M.E."/>
            <person name="Ohm R.A."/>
            <person name="Ortiz-Santana B."/>
            <person name="Ovrebo C."/>
            <person name="Racz N."/>
            <person name="Riley R."/>
            <person name="Savchenko A."/>
            <person name="Shiryaev A."/>
            <person name="Soop K."/>
            <person name="Spirin V."/>
            <person name="Szebenyi C."/>
            <person name="Tomsovsky M."/>
            <person name="Tulloss R.E."/>
            <person name="Uehling J."/>
            <person name="Grigoriev I.V."/>
            <person name="Vagvolgyi C."/>
            <person name="Papp T."/>
            <person name="Martin F.M."/>
            <person name="Miettinen O."/>
            <person name="Hibbett D.S."/>
            <person name="Nagy L.G."/>
        </authorList>
    </citation>
    <scope>NUCLEOTIDE SEQUENCE [LARGE SCALE GENOMIC DNA]</scope>
    <source>
        <strain evidence="2 3">CBS 121175</strain>
    </source>
</reference>
<keyword evidence="1" id="KW-1133">Transmembrane helix</keyword>
<dbReference type="AlphaFoldDB" id="A0A5C3LB47"/>